<gene>
    <name evidence="2" type="ORF">UW90_C0008G0021</name>
</gene>
<evidence type="ECO:0000313" key="2">
    <source>
        <dbReference type="EMBL" id="KKT90032.1"/>
    </source>
</evidence>
<dbReference type="GO" id="GO:0003677">
    <property type="term" value="F:DNA binding"/>
    <property type="evidence" value="ECO:0007669"/>
    <property type="project" value="InterPro"/>
</dbReference>
<dbReference type="InterPro" id="IPR010982">
    <property type="entry name" value="Lambda_DNA-bd_dom_sf"/>
</dbReference>
<evidence type="ECO:0000313" key="3">
    <source>
        <dbReference type="Proteomes" id="UP000034368"/>
    </source>
</evidence>
<sequence>MTNGKTISENIKKLRVKLGLTQEDLAKKVDIKYTTLMKVESGTVDKPSVQTMAKHRQSAWSFNRGFDKINWVLQKVSGGVSYK</sequence>
<dbReference type="SMART" id="SM00530">
    <property type="entry name" value="HTH_XRE"/>
    <property type="match status" value="1"/>
</dbReference>
<dbReference type="Proteomes" id="UP000034368">
    <property type="component" value="Unassembled WGS sequence"/>
</dbReference>
<proteinExistence type="predicted"/>
<dbReference type="Pfam" id="PF01381">
    <property type="entry name" value="HTH_3"/>
    <property type="match status" value="1"/>
</dbReference>
<dbReference type="SUPFAM" id="SSF47413">
    <property type="entry name" value="lambda repressor-like DNA-binding domains"/>
    <property type="match status" value="1"/>
</dbReference>
<dbReference type="Gene3D" id="1.10.260.40">
    <property type="entry name" value="lambda repressor-like DNA-binding domains"/>
    <property type="match status" value="1"/>
</dbReference>
<evidence type="ECO:0000259" key="1">
    <source>
        <dbReference type="PROSITE" id="PS50943"/>
    </source>
</evidence>
<dbReference type="CDD" id="cd00093">
    <property type="entry name" value="HTH_XRE"/>
    <property type="match status" value="1"/>
</dbReference>
<reference evidence="2 3" key="1">
    <citation type="journal article" date="2015" name="Nature">
        <title>rRNA introns, odd ribosomes, and small enigmatic genomes across a large radiation of phyla.</title>
        <authorList>
            <person name="Brown C.T."/>
            <person name="Hug L.A."/>
            <person name="Thomas B.C."/>
            <person name="Sharon I."/>
            <person name="Castelle C.J."/>
            <person name="Singh A."/>
            <person name="Wilkins M.J."/>
            <person name="Williams K.H."/>
            <person name="Banfield J.F."/>
        </authorList>
    </citation>
    <scope>NUCLEOTIDE SEQUENCE [LARGE SCALE GENOMIC DNA]</scope>
</reference>
<dbReference type="InterPro" id="IPR001387">
    <property type="entry name" value="Cro/C1-type_HTH"/>
</dbReference>
<accession>A0A0G1NAA5</accession>
<name>A0A0G1NAA5_9BACT</name>
<dbReference type="EMBL" id="LCKD01000008">
    <property type="protein sequence ID" value="KKT90032.1"/>
    <property type="molecule type" value="Genomic_DNA"/>
</dbReference>
<organism evidence="2 3">
    <name type="scientific">Candidatus Yanofskybacteria bacterium GW2011_GWB1_45_11</name>
    <dbReference type="NCBI Taxonomy" id="1619026"/>
    <lineage>
        <taxon>Bacteria</taxon>
        <taxon>Candidatus Yanofskyibacteriota</taxon>
    </lineage>
</organism>
<dbReference type="AlphaFoldDB" id="A0A0G1NAA5"/>
<comment type="caution">
    <text evidence="2">The sequence shown here is derived from an EMBL/GenBank/DDBJ whole genome shotgun (WGS) entry which is preliminary data.</text>
</comment>
<dbReference type="PROSITE" id="PS50943">
    <property type="entry name" value="HTH_CROC1"/>
    <property type="match status" value="1"/>
</dbReference>
<protein>
    <submittedName>
        <fullName evidence="2">Helix-turn-helix domain protein</fullName>
    </submittedName>
</protein>
<feature type="domain" description="HTH cro/C1-type" evidence="1">
    <location>
        <begin position="11"/>
        <end position="54"/>
    </location>
</feature>